<dbReference type="InterPro" id="IPR008538">
    <property type="entry name" value="Uma2"/>
</dbReference>
<dbReference type="OrthoDB" id="422405at2"/>
<evidence type="ECO:0000313" key="2">
    <source>
        <dbReference type="EMBL" id="ALF54373.1"/>
    </source>
</evidence>
<reference evidence="2 3" key="2">
    <citation type="journal article" date="2016" name="Genome Announc.">
        <title>Draft Genome Sequence of the N2-Fixing Cyanobacterium Nostoc piscinale CENA21, Isolated from the Brazilian Amazon Floodplain.</title>
        <authorList>
            <person name="Leao T."/>
            <person name="Guimaraes P.I."/>
            <person name="de Melo A.G."/>
            <person name="Ramos R.T."/>
            <person name="Leao P.N."/>
            <person name="Silva A."/>
            <person name="Fiore M.F."/>
            <person name="Schneider M.P."/>
        </authorList>
    </citation>
    <scope>NUCLEOTIDE SEQUENCE [LARGE SCALE GENOMIC DNA]</scope>
    <source>
        <strain evidence="2 3">CENA21</strain>
    </source>
</reference>
<dbReference type="PATRIC" id="fig|224013.5.peg.4424"/>
<dbReference type="SUPFAM" id="SSF52980">
    <property type="entry name" value="Restriction endonuclease-like"/>
    <property type="match status" value="1"/>
</dbReference>
<evidence type="ECO:0000259" key="1">
    <source>
        <dbReference type="Pfam" id="PF05685"/>
    </source>
</evidence>
<name>A0A0M3V5R4_9NOSO</name>
<dbReference type="STRING" id="224013.ACX27_18475"/>
<dbReference type="AlphaFoldDB" id="A0A0M3V5R4"/>
<dbReference type="RefSeq" id="WP_062294901.1">
    <property type="nucleotide sequence ID" value="NZ_CP012036.1"/>
</dbReference>
<dbReference type="Gene3D" id="3.90.1570.10">
    <property type="entry name" value="tt1808, chain A"/>
    <property type="match status" value="1"/>
</dbReference>
<gene>
    <name evidence="2" type="ORF">ACX27_18475</name>
</gene>
<feature type="domain" description="Putative restriction endonuclease" evidence="1">
    <location>
        <begin position="10"/>
        <end position="174"/>
    </location>
</feature>
<protein>
    <recommendedName>
        <fullName evidence="1">Putative restriction endonuclease domain-containing protein</fullName>
    </recommendedName>
</protein>
<dbReference type="InterPro" id="IPR011335">
    <property type="entry name" value="Restrct_endonuc-II-like"/>
</dbReference>
<dbReference type="PANTHER" id="PTHR34107:SF1">
    <property type="entry name" value="SLL0198 PROTEIN"/>
    <property type="match status" value="1"/>
</dbReference>
<evidence type="ECO:0000313" key="3">
    <source>
        <dbReference type="Proteomes" id="UP000062645"/>
    </source>
</evidence>
<keyword evidence="3" id="KW-1185">Reference proteome</keyword>
<accession>A0A0M3V5R4</accession>
<organism evidence="2 3">
    <name type="scientific">Nostoc piscinale CENA21</name>
    <dbReference type="NCBI Taxonomy" id="224013"/>
    <lineage>
        <taxon>Bacteria</taxon>
        <taxon>Bacillati</taxon>
        <taxon>Cyanobacteriota</taxon>
        <taxon>Cyanophyceae</taxon>
        <taxon>Nostocales</taxon>
        <taxon>Nostocaceae</taxon>
        <taxon>Nostoc</taxon>
    </lineage>
</organism>
<sequence>MTQIKSQLTLQEFFALPEGDITYELVNGEAKPKLVPKRFHSRLTSALIQLLTPWAKNHGEVGIEWAVTLKRKGRDWVPVPDLLYVSYSRLDTDFVEDEPCPIPPDLAIEIISPDQTFGEMSAKATDYLEAGVLRVWVVDAKAKTITVFYPDAHPQTKTGEDSIEDSLLEGLQITPAQIFHQAGIP</sequence>
<reference evidence="3" key="1">
    <citation type="submission" date="2015-07" db="EMBL/GenBank/DDBJ databases">
        <title>Genome Of Nitrogen-Fixing Cyanobacterium Nostoc piscinale CENA21 From Solimoes/Amazon River Floodplain Sediments And Comparative Genomics To Uncover Biosynthetic Natural Products Potential.</title>
        <authorList>
            <person name="Leao T.F."/>
            <person name="Leao P.N."/>
            <person name="Guimaraes P.I."/>
            <person name="de Melo A.G.C."/>
            <person name="Ramos R.T.J."/>
            <person name="Silva A."/>
            <person name="Fiore M.F."/>
            <person name="Schneider M.P.C."/>
        </authorList>
    </citation>
    <scope>NUCLEOTIDE SEQUENCE [LARGE SCALE GENOMIC DNA]</scope>
    <source>
        <strain evidence="3">CENA21</strain>
    </source>
</reference>
<dbReference type="Pfam" id="PF05685">
    <property type="entry name" value="Uma2"/>
    <property type="match status" value="1"/>
</dbReference>
<dbReference type="CDD" id="cd06260">
    <property type="entry name" value="DUF820-like"/>
    <property type="match status" value="1"/>
</dbReference>
<dbReference type="EMBL" id="CP012036">
    <property type="protein sequence ID" value="ALF54373.1"/>
    <property type="molecule type" value="Genomic_DNA"/>
</dbReference>
<dbReference type="PANTHER" id="PTHR34107">
    <property type="entry name" value="SLL0198 PROTEIN-RELATED"/>
    <property type="match status" value="1"/>
</dbReference>
<dbReference type="KEGG" id="npz:ACX27_18475"/>
<proteinExistence type="predicted"/>
<dbReference type="Proteomes" id="UP000062645">
    <property type="component" value="Chromosome"/>
</dbReference>
<dbReference type="InterPro" id="IPR012296">
    <property type="entry name" value="Nuclease_put_TT1808"/>
</dbReference>